<evidence type="ECO:0000313" key="4">
    <source>
        <dbReference type="EMBL" id="CUM76303.1"/>
    </source>
</evidence>
<dbReference type="AlphaFoldDB" id="A0A173RED6"/>
<dbReference type="InterPro" id="IPR003439">
    <property type="entry name" value="ABC_transporter-like_ATP-bd"/>
</dbReference>
<feature type="domain" description="ABC transporter" evidence="3">
    <location>
        <begin position="2"/>
        <end position="212"/>
    </location>
</feature>
<dbReference type="GO" id="GO:0005524">
    <property type="term" value="F:ATP binding"/>
    <property type="evidence" value="ECO:0007669"/>
    <property type="project" value="UniProtKB-KW"/>
</dbReference>
<dbReference type="Gene3D" id="3.40.50.300">
    <property type="entry name" value="P-loop containing nucleotide triphosphate hydrolases"/>
    <property type="match status" value="1"/>
</dbReference>
<dbReference type="RefSeq" id="WP_021740012.1">
    <property type="nucleotide sequence ID" value="NZ_CABKSU010000091.1"/>
</dbReference>
<gene>
    <name evidence="4" type="primary">cmpD</name>
    <name evidence="4" type="ORF">ERS852448_00363</name>
</gene>
<proteinExistence type="predicted"/>
<dbReference type="SUPFAM" id="SSF52540">
    <property type="entry name" value="P-loop containing nucleoside triphosphate hydrolases"/>
    <property type="match status" value="1"/>
</dbReference>
<dbReference type="PROSITE" id="PS00211">
    <property type="entry name" value="ABC_TRANSPORTER_1"/>
    <property type="match status" value="1"/>
</dbReference>
<dbReference type="InterPro" id="IPR027417">
    <property type="entry name" value="P-loop_NTPase"/>
</dbReference>
<keyword evidence="1" id="KW-0547">Nucleotide-binding</keyword>
<dbReference type="Proteomes" id="UP000095492">
    <property type="component" value="Unassembled WGS sequence"/>
</dbReference>
<keyword evidence="4" id="KW-0378">Hydrolase</keyword>
<evidence type="ECO:0000256" key="2">
    <source>
        <dbReference type="ARBA" id="ARBA00022840"/>
    </source>
</evidence>
<keyword evidence="2 4" id="KW-0067">ATP-binding</keyword>
<evidence type="ECO:0000259" key="3">
    <source>
        <dbReference type="PROSITE" id="PS50893"/>
    </source>
</evidence>
<accession>A0A173RED6</accession>
<dbReference type="SMART" id="SM00382">
    <property type="entry name" value="AAA"/>
    <property type="match status" value="1"/>
</dbReference>
<organism evidence="4 5">
    <name type="scientific">Eubacterium ramulus</name>
    <dbReference type="NCBI Taxonomy" id="39490"/>
    <lineage>
        <taxon>Bacteria</taxon>
        <taxon>Bacillati</taxon>
        <taxon>Bacillota</taxon>
        <taxon>Clostridia</taxon>
        <taxon>Eubacteriales</taxon>
        <taxon>Eubacteriaceae</taxon>
        <taxon>Eubacterium</taxon>
    </lineage>
</organism>
<dbReference type="GO" id="GO:0016887">
    <property type="term" value="F:ATP hydrolysis activity"/>
    <property type="evidence" value="ECO:0007669"/>
    <property type="project" value="InterPro"/>
</dbReference>
<dbReference type="STRING" id="39490.ERS852448_00363"/>
<evidence type="ECO:0000313" key="5">
    <source>
        <dbReference type="Proteomes" id="UP000095492"/>
    </source>
</evidence>
<dbReference type="GeneID" id="42787378"/>
<dbReference type="InterPro" id="IPR017871">
    <property type="entry name" value="ABC_transporter-like_CS"/>
</dbReference>
<name>A0A173RED6_EUBRA</name>
<dbReference type="PANTHER" id="PTHR43158">
    <property type="entry name" value="SKFA PEPTIDE EXPORT ATP-BINDING PROTEIN SKFE"/>
    <property type="match status" value="1"/>
</dbReference>
<dbReference type="InterPro" id="IPR003593">
    <property type="entry name" value="AAA+_ATPase"/>
</dbReference>
<dbReference type="EMBL" id="CYYA01000002">
    <property type="protein sequence ID" value="CUM76303.1"/>
    <property type="molecule type" value="Genomic_DNA"/>
</dbReference>
<dbReference type="Pfam" id="PF00005">
    <property type="entry name" value="ABC_tran"/>
    <property type="match status" value="1"/>
</dbReference>
<evidence type="ECO:0000256" key="1">
    <source>
        <dbReference type="ARBA" id="ARBA00022741"/>
    </source>
</evidence>
<sequence>MIEIKDVSLNLNKRQILDHVSLKLQEGKIYGLVGNNGSGKTMLMKCVCGFIHPTSGIVLADGKVIGKDVDYLPDAGVIIETPGFISYYSGLQNLKVLAGIKNKIGNLQIRDAMKRVGLDPDLKLSVKKYSLGMRQRLGLAQAMMESPSVLILDEPMNGLDKNGVEEIRQLLLSMKNDHKTIVIASHNAEDIQVLCDEVYEMENGKLCNMNTV</sequence>
<dbReference type="PANTHER" id="PTHR43158:SF7">
    <property type="entry name" value="ABC TRANSPORTER, ATP-BINDING PROTEIN"/>
    <property type="match status" value="1"/>
</dbReference>
<dbReference type="PROSITE" id="PS50893">
    <property type="entry name" value="ABC_TRANSPORTER_2"/>
    <property type="match status" value="1"/>
</dbReference>
<dbReference type="EC" id="3.6.3.-" evidence="4"/>
<protein>
    <submittedName>
        <fullName evidence="4">Bicarbonate transport ATP-binding protein CmpD</fullName>
        <ecNumber evidence="4">3.6.3.-</ecNumber>
    </submittedName>
</protein>
<reference evidence="4 5" key="1">
    <citation type="submission" date="2015-09" db="EMBL/GenBank/DDBJ databases">
        <authorList>
            <consortium name="Pathogen Informatics"/>
        </authorList>
    </citation>
    <scope>NUCLEOTIDE SEQUENCE [LARGE SCALE GENOMIC DNA]</scope>
    <source>
        <strain evidence="4 5">2789STDY5608891</strain>
    </source>
</reference>